<gene>
    <name evidence="1" type="ORF">EFA2_00040</name>
</gene>
<proteinExistence type="predicted"/>
<evidence type="ECO:0000313" key="2">
    <source>
        <dbReference type="Proteomes" id="UP000505181"/>
    </source>
</evidence>
<name>A0A6M5CCX5_9CAUD</name>
<sequence>MTSRKPKVASLIRLSVTVRINVAGRVSKMGCLYSGNLNDFKAACNRLYQLDLAVIVVEKEGSPNIKATIHLRIEDRTGRIIAQEEIHHCDEDVLYNMGTSWLNRMYDQLKHWK</sequence>
<dbReference type="Pfam" id="PF10922">
    <property type="entry name" value="T7-like_gp12"/>
    <property type="match status" value="1"/>
</dbReference>
<dbReference type="InterPro" id="IPR020147">
    <property type="entry name" value="Phage_T7-like_1.2"/>
</dbReference>
<evidence type="ECO:0000313" key="1">
    <source>
        <dbReference type="EMBL" id="QJT70352.1"/>
    </source>
</evidence>
<organism evidence="1 2">
    <name type="scientific">Enterococcus phage EFA-2</name>
    <dbReference type="NCBI Taxonomy" id="2736189"/>
    <lineage>
        <taxon>Viruses</taxon>
        <taxon>Duplodnaviria</taxon>
        <taxon>Heunggongvirae</taxon>
        <taxon>Uroviricota</taxon>
        <taxon>Caudoviricetes</taxon>
        <taxon>Autographivirales</taxon>
        <taxon>Autotranscriptaviridae</taxon>
        <taxon>Studiervirinae</taxon>
        <taxon>Teseptimavirus</taxon>
        <taxon>Teseptimavirus EFA2</taxon>
    </lineage>
</organism>
<accession>A0A6M5CCX5</accession>
<keyword evidence="2" id="KW-1185">Reference proteome</keyword>
<reference evidence="1 2" key="1">
    <citation type="submission" date="2020-04" db="EMBL/GenBank/DDBJ databases">
        <authorList>
            <person name="Mansoor F."/>
            <person name="Rizwan M."/>
            <person name="Mahar R.B."/>
            <person name="Goel R."/>
            <person name="Alvi I.A."/>
        </authorList>
    </citation>
    <scope>NUCLEOTIDE SEQUENCE [LARGE SCALE GENOMIC DNA]</scope>
</reference>
<dbReference type="Proteomes" id="UP000505181">
    <property type="component" value="Segment"/>
</dbReference>
<dbReference type="EMBL" id="MT350293">
    <property type="protein sequence ID" value="QJT70352.1"/>
    <property type="molecule type" value="Genomic_DNA"/>
</dbReference>
<protein>
    <submittedName>
        <fullName evidence="1">dGTPase inhibitor</fullName>
    </submittedName>
</protein>